<dbReference type="PRINTS" id="PR00449">
    <property type="entry name" value="RASTRNSFRMNG"/>
</dbReference>
<evidence type="ECO:0000313" key="3">
    <source>
        <dbReference type="EMBL" id="KAJ3648570.1"/>
    </source>
</evidence>
<proteinExistence type="predicted"/>
<comment type="caution">
    <text evidence="3">The sequence shown here is derived from an EMBL/GenBank/DDBJ whole genome shotgun (WGS) entry which is preliminary data.</text>
</comment>
<dbReference type="PANTHER" id="PTHR24072">
    <property type="entry name" value="RHO FAMILY GTPASE"/>
    <property type="match status" value="1"/>
</dbReference>
<dbReference type="GO" id="GO:0035099">
    <property type="term" value="P:hemocyte migration"/>
    <property type="evidence" value="ECO:0007669"/>
    <property type="project" value="UniProtKB-ARBA"/>
</dbReference>
<name>A0AA38I3R9_9CUCU</name>
<protein>
    <submittedName>
        <fullName evidence="3">Uncharacterized protein</fullName>
    </submittedName>
</protein>
<evidence type="ECO:0000256" key="2">
    <source>
        <dbReference type="ARBA" id="ARBA00023134"/>
    </source>
</evidence>
<dbReference type="GO" id="GO:0003006">
    <property type="term" value="P:developmental process involved in reproduction"/>
    <property type="evidence" value="ECO:0007669"/>
    <property type="project" value="UniProtKB-ARBA"/>
</dbReference>
<dbReference type="PROSITE" id="PS51419">
    <property type="entry name" value="RAB"/>
    <property type="match status" value="1"/>
</dbReference>
<dbReference type="InterPro" id="IPR003578">
    <property type="entry name" value="Small_GTPase_Rho"/>
</dbReference>
<dbReference type="InterPro" id="IPR001806">
    <property type="entry name" value="Small_GTPase"/>
</dbReference>
<dbReference type="GO" id="GO:0005525">
    <property type="term" value="F:GTP binding"/>
    <property type="evidence" value="ECO:0007669"/>
    <property type="project" value="UniProtKB-KW"/>
</dbReference>
<dbReference type="GO" id="GO:0007264">
    <property type="term" value="P:small GTPase-mediated signal transduction"/>
    <property type="evidence" value="ECO:0007669"/>
    <property type="project" value="InterPro"/>
</dbReference>
<dbReference type="PROSITE" id="PS51420">
    <property type="entry name" value="RHO"/>
    <property type="match status" value="1"/>
</dbReference>
<evidence type="ECO:0000313" key="4">
    <source>
        <dbReference type="Proteomes" id="UP001168821"/>
    </source>
</evidence>
<organism evidence="3 4">
    <name type="scientific">Zophobas morio</name>
    <dbReference type="NCBI Taxonomy" id="2755281"/>
    <lineage>
        <taxon>Eukaryota</taxon>
        <taxon>Metazoa</taxon>
        <taxon>Ecdysozoa</taxon>
        <taxon>Arthropoda</taxon>
        <taxon>Hexapoda</taxon>
        <taxon>Insecta</taxon>
        <taxon>Pterygota</taxon>
        <taxon>Neoptera</taxon>
        <taxon>Endopterygota</taxon>
        <taxon>Coleoptera</taxon>
        <taxon>Polyphaga</taxon>
        <taxon>Cucujiformia</taxon>
        <taxon>Tenebrionidae</taxon>
        <taxon>Zophobas</taxon>
    </lineage>
</organism>
<reference evidence="3" key="1">
    <citation type="journal article" date="2023" name="G3 (Bethesda)">
        <title>Whole genome assemblies of Zophobas morio and Tenebrio molitor.</title>
        <authorList>
            <person name="Kaur S."/>
            <person name="Stinson S.A."/>
            <person name="diCenzo G.C."/>
        </authorList>
    </citation>
    <scope>NUCLEOTIDE SEQUENCE</scope>
    <source>
        <strain evidence="3">QUZm001</strain>
    </source>
</reference>
<evidence type="ECO:0000256" key="1">
    <source>
        <dbReference type="ARBA" id="ARBA00022741"/>
    </source>
</evidence>
<accession>A0AA38I3R9</accession>
<dbReference type="InterPro" id="IPR027417">
    <property type="entry name" value="P-loop_NTPase"/>
</dbReference>
<dbReference type="SMART" id="SM00174">
    <property type="entry name" value="RHO"/>
    <property type="match status" value="1"/>
</dbReference>
<sequence>MVNYRKLVAIGDLSGKTFAIRTFLKDELPEPDPNILDIAITDVEVAGTIMELAVWDTCDKERYKELRLNAYHNADVVLIFFSCYGQDTFRNIKAIWVPEVRKHGPKKVPILLVGVLSRQLRSFRHEESNDLIGREQIDCMVREVGAVGCVQCCADNKYNLDKVFETAVAATL</sequence>
<keyword evidence="1" id="KW-0547">Nucleotide-binding</keyword>
<dbReference type="AlphaFoldDB" id="A0AA38I3R9"/>
<keyword evidence="4" id="KW-1185">Reference proteome</keyword>
<dbReference type="SUPFAM" id="SSF52540">
    <property type="entry name" value="P-loop containing nucleoside triphosphate hydrolases"/>
    <property type="match status" value="1"/>
</dbReference>
<dbReference type="GO" id="GO:0022412">
    <property type="term" value="P:cellular process involved in reproduction in multicellular organism"/>
    <property type="evidence" value="ECO:0007669"/>
    <property type="project" value="UniProtKB-ARBA"/>
</dbReference>
<dbReference type="SMART" id="SM00175">
    <property type="entry name" value="RAB"/>
    <property type="match status" value="1"/>
</dbReference>
<dbReference type="GO" id="GO:0001667">
    <property type="term" value="P:ameboidal-type cell migration"/>
    <property type="evidence" value="ECO:0007669"/>
    <property type="project" value="UniProtKB-ARBA"/>
</dbReference>
<gene>
    <name evidence="3" type="ORF">Zmor_020364</name>
</gene>
<keyword evidence="2" id="KW-0342">GTP-binding</keyword>
<dbReference type="GO" id="GO:0035006">
    <property type="term" value="P:melanization defense response"/>
    <property type="evidence" value="ECO:0007669"/>
    <property type="project" value="UniProtKB-ARBA"/>
</dbReference>
<dbReference type="Gene3D" id="3.40.50.300">
    <property type="entry name" value="P-loop containing nucleotide triphosphate hydrolases"/>
    <property type="match status" value="1"/>
</dbReference>
<dbReference type="EMBL" id="JALNTZ010000006">
    <property type="protein sequence ID" value="KAJ3648570.1"/>
    <property type="molecule type" value="Genomic_DNA"/>
</dbReference>
<dbReference type="Proteomes" id="UP001168821">
    <property type="component" value="Unassembled WGS sequence"/>
</dbReference>
<dbReference type="GO" id="GO:0003924">
    <property type="term" value="F:GTPase activity"/>
    <property type="evidence" value="ECO:0007669"/>
    <property type="project" value="InterPro"/>
</dbReference>
<dbReference type="Pfam" id="PF00071">
    <property type="entry name" value="Ras"/>
    <property type="match status" value="1"/>
</dbReference>